<dbReference type="PANTHER" id="PTHR40940:SF1">
    <property type="entry name" value="PROTEIN BATD"/>
    <property type="match status" value="1"/>
</dbReference>
<feature type="non-terminal residue" evidence="1">
    <location>
        <position position="1"/>
    </location>
</feature>
<name>A0A382XAM1_9ZZZZ</name>
<evidence type="ECO:0000313" key="1">
    <source>
        <dbReference type="EMBL" id="SVD67924.1"/>
    </source>
</evidence>
<dbReference type="InterPro" id="IPR025738">
    <property type="entry name" value="BatD"/>
</dbReference>
<protein>
    <submittedName>
        <fullName evidence="1">Uncharacterized protein</fullName>
    </submittedName>
</protein>
<accession>A0A382XAM1</accession>
<sequence length="271" mass="29607">VQAQLIYSVRLYYSESISGDFPAAPDLEDAVVEILEEEKRYETILNNKRFSVLEKKYAIFPQKSGSLVLSKETFVGTRGRGGLFSARQRVSAISSGHTIEVRPVPKAFNGDHWLPGKNLSAKSKLNLPEGLIRVGDPLNQVISLSMDGVSGVLLPEINLQDLPGTKIYVDQPIIEDTESSTGISTLSRTTIGIVPTQAGKLTLPEIRIPWWNIQLDRQETAIIPAQTLEIKPSISTLPASPVIADKADSTGPVPELNDSPGIWKWLSIGLL</sequence>
<proteinExistence type="predicted"/>
<dbReference type="EMBL" id="UINC01166137">
    <property type="protein sequence ID" value="SVD67924.1"/>
    <property type="molecule type" value="Genomic_DNA"/>
</dbReference>
<reference evidence="1" key="1">
    <citation type="submission" date="2018-05" db="EMBL/GenBank/DDBJ databases">
        <authorList>
            <person name="Lanie J.A."/>
            <person name="Ng W.-L."/>
            <person name="Kazmierczak K.M."/>
            <person name="Andrzejewski T.M."/>
            <person name="Davidsen T.M."/>
            <person name="Wayne K.J."/>
            <person name="Tettelin H."/>
            <person name="Glass J.I."/>
            <person name="Rusch D."/>
            <person name="Podicherti R."/>
            <person name="Tsui H.-C.T."/>
            <person name="Winkler M.E."/>
        </authorList>
    </citation>
    <scope>NUCLEOTIDE SEQUENCE</scope>
</reference>
<dbReference type="PANTHER" id="PTHR40940">
    <property type="entry name" value="PROTEIN BATD-RELATED"/>
    <property type="match status" value="1"/>
</dbReference>
<dbReference type="AlphaFoldDB" id="A0A382XAM1"/>
<organism evidence="1">
    <name type="scientific">marine metagenome</name>
    <dbReference type="NCBI Taxonomy" id="408172"/>
    <lineage>
        <taxon>unclassified sequences</taxon>
        <taxon>metagenomes</taxon>
        <taxon>ecological metagenomes</taxon>
    </lineage>
</organism>
<feature type="non-terminal residue" evidence="1">
    <location>
        <position position="271"/>
    </location>
</feature>
<gene>
    <name evidence="1" type="ORF">METZ01_LOCUS420778</name>
</gene>